<organism evidence="2 3">
    <name type="scientific">Thiohalomonas denitrificans</name>
    <dbReference type="NCBI Taxonomy" id="415747"/>
    <lineage>
        <taxon>Bacteria</taxon>
        <taxon>Pseudomonadati</taxon>
        <taxon>Pseudomonadota</taxon>
        <taxon>Gammaproteobacteria</taxon>
        <taxon>Thiohalomonadales</taxon>
        <taxon>Thiohalomonadaceae</taxon>
        <taxon>Thiohalomonas</taxon>
    </lineage>
</organism>
<sequence>MLEKEEYSTKLWVMAASERTRQVSETPCLWLQDVEEAEAANGLWLRLGDDRPQGRYRTASRNIVIVDNRGKGFRTGRWFATLMKLCDNFRLNYSVIRSGRMAPAKNPGENDGTGVPVAG</sequence>
<dbReference type="EMBL" id="FMWD01000007">
    <property type="protein sequence ID" value="SCZ62818.1"/>
    <property type="molecule type" value="Genomic_DNA"/>
</dbReference>
<protein>
    <submittedName>
        <fullName evidence="2">Uncharacterized protein</fullName>
    </submittedName>
</protein>
<evidence type="ECO:0000256" key="1">
    <source>
        <dbReference type="SAM" id="MobiDB-lite"/>
    </source>
</evidence>
<evidence type="ECO:0000313" key="3">
    <source>
        <dbReference type="Proteomes" id="UP000199648"/>
    </source>
</evidence>
<proteinExistence type="predicted"/>
<name>A0A1G5QMI3_9GAMM</name>
<keyword evidence="3" id="KW-1185">Reference proteome</keyword>
<accession>A0A1G5QMI3</accession>
<reference evidence="2 3" key="1">
    <citation type="submission" date="2016-10" db="EMBL/GenBank/DDBJ databases">
        <authorList>
            <person name="de Groot N.N."/>
        </authorList>
    </citation>
    <scope>NUCLEOTIDE SEQUENCE [LARGE SCALE GENOMIC DNA]</scope>
    <source>
        <strain evidence="2 3">HLD2</strain>
    </source>
</reference>
<dbReference type="Proteomes" id="UP000199648">
    <property type="component" value="Unassembled WGS sequence"/>
</dbReference>
<evidence type="ECO:0000313" key="2">
    <source>
        <dbReference type="EMBL" id="SCZ62818.1"/>
    </source>
</evidence>
<gene>
    <name evidence="2" type="ORF">SAMN03097708_02353</name>
</gene>
<dbReference type="AlphaFoldDB" id="A0A1G5QMI3"/>
<dbReference type="STRING" id="415747.SAMN03097708_02353"/>
<feature type="region of interest" description="Disordered" evidence="1">
    <location>
        <begin position="100"/>
        <end position="119"/>
    </location>
</feature>